<feature type="region of interest" description="Interaction with substrate tRNA" evidence="10">
    <location>
        <begin position="45"/>
        <end position="48"/>
    </location>
</feature>
<evidence type="ECO:0000256" key="8">
    <source>
        <dbReference type="ARBA" id="ARBA00022842"/>
    </source>
</evidence>
<evidence type="ECO:0000256" key="1">
    <source>
        <dbReference type="ARBA" id="ARBA00001946"/>
    </source>
</evidence>
<dbReference type="GO" id="GO:0052381">
    <property type="term" value="F:tRNA dimethylallyltransferase activity"/>
    <property type="evidence" value="ECO:0007669"/>
    <property type="project" value="UniProtKB-UniRule"/>
</dbReference>
<keyword evidence="4 10" id="KW-0808">Transferase</keyword>
<evidence type="ECO:0000256" key="5">
    <source>
        <dbReference type="ARBA" id="ARBA00022694"/>
    </source>
</evidence>
<dbReference type="Proteomes" id="UP000241158">
    <property type="component" value="Unassembled WGS sequence"/>
</dbReference>
<dbReference type="EMBL" id="PGGN01000004">
    <property type="protein sequence ID" value="PSH55723.1"/>
    <property type="molecule type" value="Genomic_DNA"/>
</dbReference>
<evidence type="ECO:0000256" key="11">
    <source>
        <dbReference type="RuleBase" id="RU003783"/>
    </source>
</evidence>
<feature type="binding site" evidence="10">
    <location>
        <begin position="20"/>
        <end position="27"/>
    </location>
    <ligand>
        <name>ATP</name>
        <dbReference type="ChEBI" id="CHEBI:30616"/>
    </ligand>
</feature>
<accession>A0A2P7ANE0</accession>
<dbReference type="SUPFAM" id="SSF52540">
    <property type="entry name" value="P-loop containing nucleoside triphosphate hydrolases"/>
    <property type="match status" value="2"/>
</dbReference>
<evidence type="ECO:0000256" key="12">
    <source>
        <dbReference type="RuleBase" id="RU003784"/>
    </source>
</evidence>
<comment type="function">
    <text evidence="2 10 12">Catalyzes the transfer of a dimethylallyl group onto the adenine at position 37 in tRNAs that read codons beginning with uridine, leading to the formation of N6-(dimethylallyl)adenosine (i(6)A).</text>
</comment>
<dbReference type="PANTHER" id="PTHR11088:SF60">
    <property type="entry name" value="TRNA DIMETHYLALLYLTRANSFERASE"/>
    <property type="match status" value="1"/>
</dbReference>
<dbReference type="GO" id="GO:0006400">
    <property type="term" value="P:tRNA modification"/>
    <property type="evidence" value="ECO:0007669"/>
    <property type="project" value="TreeGrafter"/>
</dbReference>
<dbReference type="Gene3D" id="3.40.50.300">
    <property type="entry name" value="P-loop containing nucleotide triphosphate hydrolases"/>
    <property type="match status" value="1"/>
</dbReference>
<evidence type="ECO:0000256" key="13">
    <source>
        <dbReference type="RuleBase" id="RU003785"/>
    </source>
</evidence>
<feature type="region of interest" description="Interaction with substrate tRNA" evidence="10">
    <location>
        <begin position="169"/>
        <end position="173"/>
    </location>
</feature>
<dbReference type="OrthoDB" id="9776390at2"/>
<dbReference type="EC" id="2.5.1.75" evidence="10"/>
<evidence type="ECO:0000313" key="15">
    <source>
        <dbReference type="Proteomes" id="UP000241158"/>
    </source>
</evidence>
<evidence type="ECO:0000256" key="10">
    <source>
        <dbReference type="HAMAP-Rule" id="MF_00185"/>
    </source>
</evidence>
<feature type="site" description="Interaction with substrate tRNA" evidence="10">
    <location>
        <position position="133"/>
    </location>
</feature>
<keyword evidence="8 10" id="KW-0460">Magnesium</keyword>
<dbReference type="CDD" id="cd02019">
    <property type="entry name" value="NK"/>
    <property type="match status" value="1"/>
</dbReference>
<dbReference type="PANTHER" id="PTHR11088">
    <property type="entry name" value="TRNA DIMETHYLALLYLTRANSFERASE"/>
    <property type="match status" value="1"/>
</dbReference>
<organism evidence="14 15">
    <name type="scientific">Phyllobacterium endophyticum</name>
    <dbReference type="NCBI Taxonomy" id="1149773"/>
    <lineage>
        <taxon>Bacteria</taxon>
        <taxon>Pseudomonadati</taxon>
        <taxon>Pseudomonadota</taxon>
        <taxon>Alphaproteobacteria</taxon>
        <taxon>Hyphomicrobiales</taxon>
        <taxon>Phyllobacteriaceae</taxon>
        <taxon>Phyllobacterium</taxon>
    </lineage>
</organism>
<dbReference type="InterPro" id="IPR039657">
    <property type="entry name" value="Dimethylallyltransferase"/>
</dbReference>
<gene>
    <name evidence="10" type="primary">miaA</name>
    <name evidence="14" type="ORF">CU100_18765</name>
</gene>
<evidence type="ECO:0000256" key="9">
    <source>
        <dbReference type="ARBA" id="ARBA00049563"/>
    </source>
</evidence>
<comment type="subunit">
    <text evidence="10">Monomer.</text>
</comment>
<evidence type="ECO:0000256" key="2">
    <source>
        <dbReference type="ARBA" id="ARBA00003213"/>
    </source>
</evidence>
<keyword evidence="5 10" id="KW-0819">tRNA processing</keyword>
<dbReference type="Pfam" id="PF01715">
    <property type="entry name" value="IPPT"/>
    <property type="match status" value="1"/>
</dbReference>
<dbReference type="AlphaFoldDB" id="A0A2P7ANE0"/>
<reference evidence="15" key="1">
    <citation type="submission" date="2017-11" db="EMBL/GenBank/DDBJ databases">
        <authorList>
            <person name="Kuznetsova I."/>
            <person name="Sazanova A."/>
            <person name="Chirak E."/>
            <person name="Safronova V."/>
            <person name="Willems A."/>
        </authorList>
    </citation>
    <scope>NUCLEOTIDE SEQUENCE [LARGE SCALE GENOMIC DNA]</scope>
    <source>
        <strain evidence="15">PEPV15</strain>
    </source>
</reference>
<keyword evidence="15" id="KW-1185">Reference proteome</keyword>
<proteinExistence type="inferred from homology"/>
<evidence type="ECO:0000256" key="7">
    <source>
        <dbReference type="ARBA" id="ARBA00022840"/>
    </source>
</evidence>
<keyword evidence="7 10" id="KW-0067">ATP-binding</keyword>
<dbReference type="Gene3D" id="1.10.20.140">
    <property type="match status" value="1"/>
</dbReference>
<name>A0A2P7ANE0_9HYPH</name>
<dbReference type="InterPro" id="IPR027417">
    <property type="entry name" value="P-loop_NTPase"/>
</dbReference>
<dbReference type="InterPro" id="IPR018022">
    <property type="entry name" value="IPT"/>
</dbReference>
<evidence type="ECO:0000256" key="6">
    <source>
        <dbReference type="ARBA" id="ARBA00022741"/>
    </source>
</evidence>
<comment type="caution">
    <text evidence="14">The sequence shown here is derived from an EMBL/GenBank/DDBJ whole genome shotgun (WGS) entry which is preliminary data.</text>
</comment>
<protein>
    <recommendedName>
        <fullName evidence="10">tRNA dimethylallyltransferase</fullName>
        <ecNumber evidence="10">2.5.1.75</ecNumber>
    </recommendedName>
    <alternativeName>
        <fullName evidence="10">Dimethylallyl diphosphate:tRNA dimethylallyltransferase</fullName>
        <shortName evidence="10">DMAPP:tRNA dimethylallyltransferase</shortName>
        <shortName evidence="10">DMATase</shortName>
    </alternativeName>
    <alternativeName>
        <fullName evidence="10">Isopentenyl-diphosphate:tRNA isopentenyltransferase</fullName>
        <shortName evidence="10">IPP transferase</shortName>
        <shortName evidence="10">IPPT</shortName>
        <shortName evidence="10">IPTase</shortName>
    </alternativeName>
</protein>
<dbReference type="NCBIfam" id="TIGR00174">
    <property type="entry name" value="miaA"/>
    <property type="match status" value="1"/>
</dbReference>
<evidence type="ECO:0000256" key="4">
    <source>
        <dbReference type="ARBA" id="ARBA00022679"/>
    </source>
</evidence>
<comment type="similarity">
    <text evidence="3 10 13">Belongs to the IPP transferase family.</text>
</comment>
<keyword evidence="6 10" id="KW-0547">Nucleotide-binding</keyword>
<feature type="site" description="Interaction with substrate tRNA" evidence="10">
    <location>
        <position position="111"/>
    </location>
</feature>
<sequence length="306" mass="33203">MGDFQLGIGVATRQVILIAGPTASGKSALALRLAGETGGVIVNADSMQVYDVLNVLTARPGPDDLKSAPHYLYGHVSPGIAYSTGRWLIDVEGLLKRAELAEKTMIFVGGTGLYFRALLGGLSAMPAIPPDVRAHWRQQDSALGSENLHAILARKDPLAASTLRTTDSQRVVRALEVFDASGRSIVEWQKEAGIPLIDPALARKIVIEPDRKWLGSRIASRFAAMMKTGAIDEVKSLLTLGLPNELPAMRAIGVREICEVLAKRLSVEEAAELATIATRQYAKRQMTWFRNQLGDDWERLPFPPSG</sequence>
<evidence type="ECO:0000256" key="3">
    <source>
        <dbReference type="ARBA" id="ARBA00005842"/>
    </source>
</evidence>
<comment type="cofactor">
    <cofactor evidence="1 10">
        <name>Mg(2+)</name>
        <dbReference type="ChEBI" id="CHEBI:18420"/>
    </cofactor>
</comment>
<dbReference type="GO" id="GO:0005524">
    <property type="term" value="F:ATP binding"/>
    <property type="evidence" value="ECO:0007669"/>
    <property type="project" value="UniProtKB-UniRule"/>
</dbReference>
<evidence type="ECO:0000313" key="14">
    <source>
        <dbReference type="EMBL" id="PSH55723.1"/>
    </source>
</evidence>
<comment type="caution">
    <text evidence="10">Lacks conserved residue(s) required for the propagation of feature annotation.</text>
</comment>
<feature type="binding site" evidence="10">
    <location>
        <begin position="22"/>
        <end position="27"/>
    </location>
    <ligand>
        <name>substrate</name>
    </ligand>
</feature>
<comment type="catalytic activity">
    <reaction evidence="9 10 11">
        <text>adenosine(37) in tRNA + dimethylallyl diphosphate = N(6)-dimethylallyladenosine(37) in tRNA + diphosphate</text>
        <dbReference type="Rhea" id="RHEA:26482"/>
        <dbReference type="Rhea" id="RHEA-COMP:10162"/>
        <dbReference type="Rhea" id="RHEA-COMP:10375"/>
        <dbReference type="ChEBI" id="CHEBI:33019"/>
        <dbReference type="ChEBI" id="CHEBI:57623"/>
        <dbReference type="ChEBI" id="CHEBI:74411"/>
        <dbReference type="ChEBI" id="CHEBI:74415"/>
        <dbReference type="EC" id="2.5.1.75"/>
    </reaction>
</comment>
<dbReference type="HAMAP" id="MF_00185">
    <property type="entry name" value="IPP_trans"/>
    <property type="match status" value="1"/>
</dbReference>